<dbReference type="Gene3D" id="2.30.110.10">
    <property type="entry name" value="Electron Transport, Fmn-binding Protein, Chain A"/>
    <property type="match status" value="1"/>
</dbReference>
<dbReference type="GO" id="GO:0005829">
    <property type="term" value="C:cytosol"/>
    <property type="evidence" value="ECO:0007669"/>
    <property type="project" value="TreeGrafter"/>
</dbReference>
<name>A0A846Y1K5_9NOCA</name>
<keyword evidence="4" id="KW-1185">Reference proteome</keyword>
<dbReference type="PANTHER" id="PTHR35176:SF6">
    <property type="entry name" value="HEME OXYGENASE HI_0854-RELATED"/>
    <property type="match status" value="1"/>
</dbReference>
<evidence type="ECO:0000313" key="4">
    <source>
        <dbReference type="Proteomes" id="UP000565711"/>
    </source>
</evidence>
<accession>A0A846Y1K5</accession>
<dbReference type="PANTHER" id="PTHR35176">
    <property type="entry name" value="HEME OXYGENASE HI_0854-RELATED"/>
    <property type="match status" value="1"/>
</dbReference>
<evidence type="ECO:0000256" key="1">
    <source>
        <dbReference type="ARBA" id="ARBA00023002"/>
    </source>
</evidence>
<sequence>MTFTPAESAYLASQHLGRLATVTADGKPQIVTVGFRINEDATIDIGGPTPTLQRYRNVRANPHVSLVIDDMTPNDPNELKPGWGRGVEIRGTGEILEVETPPVNPEWFSHTVIRVHANRIRSWHIDPADPDGGARDVS</sequence>
<dbReference type="EMBL" id="JAAXOP010000009">
    <property type="protein sequence ID" value="NKY52055.1"/>
    <property type="molecule type" value="Genomic_DNA"/>
</dbReference>
<dbReference type="Pfam" id="PF01243">
    <property type="entry name" value="PNPOx_N"/>
    <property type="match status" value="1"/>
</dbReference>
<dbReference type="NCBIfam" id="TIGR04023">
    <property type="entry name" value="PPOX_MSMEG_5819"/>
    <property type="match status" value="1"/>
</dbReference>
<dbReference type="AlphaFoldDB" id="A0A846Y1K5"/>
<reference evidence="3 4" key="1">
    <citation type="submission" date="2020-04" db="EMBL/GenBank/DDBJ databases">
        <title>MicrobeNet Type strains.</title>
        <authorList>
            <person name="Nicholson A.C."/>
        </authorList>
    </citation>
    <scope>NUCLEOTIDE SEQUENCE [LARGE SCALE GENOMIC DNA]</scope>
    <source>
        <strain evidence="3 4">JCM 12354</strain>
    </source>
</reference>
<dbReference type="GO" id="GO:0016627">
    <property type="term" value="F:oxidoreductase activity, acting on the CH-CH group of donors"/>
    <property type="evidence" value="ECO:0007669"/>
    <property type="project" value="TreeGrafter"/>
</dbReference>
<dbReference type="InterPro" id="IPR052019">
    <property type="entry name" value="F420H2_bilvrd_red/Heme_oxyg"/>
</dbReference>
<dbReference type="SUPFAM" id="SSF50475">
    <property type="entry name" value="FMN-binding split barrel"/>
    <property type="match status" value="1"/>
</dbReference>
<comment type="caution">
    <text evidence="3">The sequence shown here is derived from an EMBL/GenBank/DDBJ whole genome shotgun (WGS) entry which is preliminary data.</text>
</comment>
<evidence type="ECO:0000259" key="2">
    <source>
        <dbReference type="Pfam" id="PF01243"/>
    </source>
</evidence>
<evidence type="ECO:0000313" key="3">
    <source>
        <dbReference type="EMBL" id="NKY52055.1"/>
    </source>
</evidence>
<dbReference type="EC" id="1.-.-.-" evidence="3"/>
<dbReference type="RefSeq" id="WP_067871161.1">
    <property type="nucleotide sequence ID" value="NZ_JAAXOP010000009.1"/>
</dbReference>
<dbReference type="InterPro" id="IPR012349">
    <property type="entry name" value="Split_barrel_FMN-bd"/>
</dbReference>
<feature type="domain" description="Pyridoxamine 5'-phosphate oxidase N-terminal" evidence="2">
    <location>
        <begin position="4"/>
        <end position="97"/>
    </location>
</feature>
<dbReference type="GO" id="GO:0070967">
    <property type="term" value="F:coenzyme F420 binding"/>
    <property type="evidence" value="ECO:0007669"/>
    <property type="project" value="TreeGrafter"/>
</dbReference>
<organism evidence="3 4">
    <name type="scientific">Nocardia vermiculata</name>
    <dbReference type="NCBI Taxonomy" id="257274"/>
    <lineage>
        <taxon>Bacteria</taxon>
        <taxon>Bacillati</taxon>
        <taxon>Actinomycetota</taxon>
        <taxon>Actinomycetes</taxon>
        <taxon>Mycobacteriales</taxon>
        <taxon>Nocardiaceae</taxon>
        <taxon>Nocardia</taxon>
    </lineage>
</organism>
<keyword evidence="1 3" id="KW-0560">Oxidoreductase</keyword>
<proteinExistence type="predicted"/>
<dbReference type="InterPro" id="IPR024031">
    <property type="entry name" value="MSMEG_5819/OxyR"/>
</dbReference>
<dbReference type="InterPro" id="IPR011576">
    <property type="entry name" value="Pyridox_Oxase_N"/>
</dbReference>
<gene>
    <name evidence="3" type="ORF">HGA08_17695</name>
</gene>
<dbReference type="Proteomes" id="UP000565711">
    <property type="component" value="Unassembled WGS sequence"/>
</dbReference>
<protein>
    <submittedName>
        <fullName evidence="3">PPOX class F420-dependent oxidoreductase</fullName>
        <ecNumber evidence="3">1.-.-.-</ecNumber>
    </submittedName>
</protein>